<accession>A0ABT9Z1C0</accession>
<dbReference type="Gene3D" id="1.20.1270.180">
    <property type="match status" value="1"/>
</dbReference>
<feature type="domain" description="Lysozyme inhibitor LprI-like N-terminal" evidence="2">
    <location>
        <begin position="212"/>
        <end position="300"/>
    </location>
</feature>
<organism evidence="3 4">
    <name type="scientific">Metabacillus niabensis</name>
    <dbReference type="NCBI Taxonomy" id="324854"/>
    <lineage>
        <taxon>Bacteria</taxon>
        <taxon>Bacillati</taxon>
        <taxon>Bacillota</taxon>
        <taxon>Bacilli</taxon>
        <taxon>Bacillales</taxon>
        <taxon>Bacillaceae</taxon>
        <taxon>Metabacillus</taxon>
    </lineage>
</organism>
<evidence type="ECO:0000256" key="1">
    <source>
        <dbReference type="SAM" id="MobiDB-lite"/>
    </source>
</evidence>
<dbReference type="Pfam" id="PF07007">
    <property type="entry name" value="LprI"/>
    <property type="match status" value="1"/>
</dbReference>
<dbReference type="InterPro" id="IPR009739">
    <property type="entry name" value="LprI-like_N"/>
</dbReference>
<protein>
    <submittedName>
        <fullName evidence="3">Uncharacterized protein YecT (DUF1311 family)</fullName>
    </submittedName>
</protein>
<feature type="compositionally biased region" description="Basic and acidic residues" evidence="1">
    <location>
        <begin position="145"/>
        <end position="175"/>
    </location>
</feature>
<gene>
    <name evidence="3" type="ORF">J2S02_002388</name>
</gene>
<reference evidence="3 4" key="1">
    <citation type="submission" date="2023-07" db="EMBL/GenBank/DDBJ databases">
        <title>Genomic Encyclopedia of Type Strains, Phase IV (KMG-IV): sequencing the most valuable type-strain genomes for metagenomic binning, comparative biology and taxonomic classification.</title>
        <authorList>
            <person name="Goeker M."/>
        </authorList>
    </citation>
    <scope>NUCLEOTIDE SEQUENCE [LARGE SCALE GENOMIC DNA]</scope>
    <source>
        <strain evidence="3 4">DSM 17723</strain>
    </source>
</reference>
<feature type="region of interest" description="Disordered" evidence="1">
    <location>
        <begin position="145"/>
        <end position="188"/>
    </location>
</feature>
<sequence length="306" mass="35125">MSYKKHLDNVIERREGSVKKLIRLIGFVCLFLVGCNTETKNVSTNEAFDQIMKEAELALETGEIEKAKTSLELALDEKPHNKQAKTLYENLVAFNLVTEAMENGDWEDALMKANNLLKEKSLTSNIKEKVEKYIEEGKAQIAKKEQVATESKTTENNEIEKDEKTAKNAEIVKESGDDEKVENANSESKREKYLKKLAEIERSLAEFEQALENGTTVEMKQAQGEIFTRWDNVLNEIYQVLEEQLSPSDMDKLREEQRNWIKYRDETAKEAASKYEGGTMESLEYISTQAGLTKERCYELVEGYME</sequence>
<dbReference type="EMBL" id="JAUSTZ010000003">
    <property type="protein sequence ID" value="MDQ0226044.1"/>
    <property type="molecule type" value="Genomic_DNA"/>
</dbReference>
<proteinExistence type="predicted"/>
<dbReference type="PROSITE" id="PS51257">
    <property type="entry name" value="PROKAR_LIPOPROTEIN"/>
    <property type="match status" value="1"/>
</dbReference>
<comment type="caution">
    <text evidence="3">The sequence shown here is derived from an EMBL/GenBank/DDBJ whole genome shotgun (WGS) entry which is preliminary data.</text>
</comment>
<dbReference type="Proteomes" id="UP001232245">
    <property type="component" value="Unassembled WGS sequence"/>
</dbReference>
<evidence type="ECO:0000313" key="3">
    <source>
        <dbReference type="EMBL" id="MDQ0226044.1"/>
    </source>
</evidence>
<keyword evidence="4" id="KW-1185">Reference proteome</keyword>
<dbReference type="PANTHER" id="PTHR39176:SF1">
    <property type="entry name" value="PERIPLASMIC PROTEIN"/>
    <property type="match status" value="1"/>
</dbReference>
<dbReference type="PANTHER" id="PTHR39176">
    <property type="entry name" value="PERIPLASMIC PROTEIN-RELATED"/>
    <property type="match status" value="1"/>
</dbReference>
<evidence type="ECO:0000259" key="2">
    <source>
        <dbReference type="Pfam" id="PF07007"/>
    </source>
</evidence>
<evidence type="ECO:0000313" key="4">
    <source>
        <dbReference type="Proteomes" id="UP001232245"/>
    </source>
</evidence>
<name>A0ABT9Z1C0_9BACI</name>
<dbReference type="RefSeq" id="WP_307190685.1">
    <property type="nucleotide sequence ID" value="NZ_JAUSTZ010000003.1"/>
</dbReference>